<sequence length="180" mass="18894">MAGIGVLKSTVRWKTSDASRGIADNALCSLHGGRCVGIPGNPPEFPSIWELSGTPTRTVRHLASAGGLPSARSFIMSTRPLFPQLHALIGDAAHLLPADVAERVEVLLDDPRDLLPALLARMDGRDAADGQRLDVQGGSPAQAATMTGLSRALAGLNTLIQLLHAAEIAREQGGARQQLE</sequence>
<keyword evidence="2" id="KW-1185">Reference proteome</keyword>
<proteinExistence type="predicted"/>
<evidence type="ECO:0000313" key="2">
    <source>
        <dbReference type="Proteomes" id="UP000008840"/>
    </source>
</evidence>
<reference evidence="1 2" key="1">
    <citation type="journal article" date="2008" name="Genome Biol.">
        <title>The complete genome, comparative and functional analysis of Stenotrophomonas maltophilia reveals an organism heavily shielded by drug resistance determinants.</title>
        <authorList>
            <person name="Crossman L.C."/>
            <person name="Gould V.C."/>
            <person name="Dow J.M."/>
            <person name="Vernikos G.S."/>
            <person name="Okazaki A."/>
            <person name="Sebaihia M."/>
            <person name="Saunders D."/>
            <person name="Arrowsmith C."/>
            <person name="Carver T."/>
            <person name="Peters N."/>
            <person name="Adlem E."/>
            <person name="Kerhornou A."/>
            <person name="Lord A."/>
            <person name="Murphy L."/>
            <person name="Seeger K."/>
            <person name="Squares R."/>
            <person name="Rutter S."/>
            <person name="Quail M.A."/>
            <person name="Rajandream M.A."/>
            <person name="Harris D."/>
            <person name="Churcher C."/>
            <person name="Bentley S.D."/>
            <person name="Parkhill J."/>
            <person name="Thomson N.R."/>
            <person name="Avison M.B."/>
        </authorList>
    </citation>
    <scope>NUCLEOTIDE SEQUENCE [LARGE SCALE GENOMIC DNA]</scope>
    <source>
        <strain evidence="1 2">K279a</strain>
    </source>
</reference>
<dbReference type="EMBL" id="AM743169">
    <property type="protein sequence ID" value="CAQ47172.1"/>
    <property type="molecule type" value="Genomic_DNA"/>
</dbReference>
<dbReference type="AlphaFoldDB" id="B2FRT2"/>
<dbReference type="EnsemblBacteria" id="CAQ47172">
    <property type="protein sequence ID" value="CAQ47172"/>
    <property type="gene ID" value="Smlt3763"/>
</dbReference>
<organism evidence="1 2">
    <name type="scientific">Stenotrophomonas maltophilia (strain K279a)</name>
    <dbReference type="NCBI Taxonomy" id="522373"/>
    <lineage>
        <taxon>Bacteria</taxon>
        <taxon>Pseudomonadati</taxon>
        <taxon>Pseudomonadota</taxon>
        <taxon>Gammaproteobacteria</taxon>
        <taxon>Lysobacterales</taxon>
        <taxon>Lysobacteraceae</taxon>
        <taxon>Stenotrophomonas</taxon>
        <taxon>Stenotrophomonas maltophilia group</taxon>
    </lineage>
</organism>
<dbReference type="Proteomes" id="UP000008840">
    <property type="component" value="Chromosome"/>
</dbReference>
<evidence type="ECO:0000313" key="1">
    <source>
        <dbReference type="EMBL" id="CAQ47172.1"/>
    </source>
</evidence>
<protein>
    <submittedName>
        <fullName evidence="1">Uncharacterized protein</fullName>
    </submittedName>
</protein>
<gene>
    <name evidence="1" type="ordered locus">Smlt3763</name>
</gene>
<accession>B2FRT2</accession>
<dbReference type="KEGG" id="sml:Smlt3763"/>
<name>B2FRT2_STRMK</name>
<dbReference type="HOGENOM" id="CLU_1495416_0_0_6"/>